<organism evidence="5">
    <name type="scientific">hydrothermal vent metagenome</name>
    <dbReference type="NCBI Taxonomy" id="652676"/>
    <lineage>
        <taxon>unclassified sequences</taxon>
        <taxon>metagenomes</taxon>
        <taxon>ecological metagenomes</taxon>
    </lineage>
</organism>
<feature type="non-terminal residue" evidence="5">
    <location>
        <position position="76"/>
    </location>
</feature>
<dbReference type="EMBL" id="UOGD01000424">
    <property type="protein sequence ID" value="VAX28696.1"/>
    <property type="molecule type" value="Genomic_DNA"/>
</dbReference>
<dbReference type="SUPFAM" id="SSF51182">
    <property type="entry name" value="RmlC-like cupins"/>
    <property type="match status" value="1"/>
</dbReference>
<sequence length="76" mass="8974">MEVRYSPDENGFKRMTTNELREKFIIKLFEKDKIPMVYSDIDRSITASAVPVKKQLELKASKKEMAANYFAERREI</sequence>
<dbReference type="Gene3D" id="2.60.120.10">
    <property type="entry name" value="Jelly Rolls"/>
    <property type="match status" value="1"/>
</dbReference>
<dbReference type="InterPro" id="IPR011051">
    <property type="entry name" value="RmlC_Cupin_sf"/>
</dbReference>
<evidence type="ECO:0000256" key="4">
    <source>
        <dbReference type="ARBA" id="ARBA00022833"/>
    </source>
</evidence>
<dbReference type="GO" id="GO:0046872">
    <property type="term" value="F:metal ion binding"/>
    <property type="evidence" value="ECO:0007669"/>
    <property type="project" value="TreeGrafter"/>
</dbReference>
<dbReference type="EC" id="5.3.1.17" evidence="3"/>
<keyword evidence="5" id="KW-0413">Isomerase</keyword>
<reference evidence="5" key="1">
    <citation type="submission" date="2018-06" db="EMBL/GenBank/DDBJ databases">
        <authorList>
            <person name="Zhirakovskaya E."/>
        </authorList>
    </citation>
    <scope>NUCLEOTIDE SEQUENCE</scope>
</reference>
<name>A0A3B1CE00_9ZZZZ</name>
<dbReference type="PANTHER" id="PTHR38461:SF1">
    <property type="entry name" value="4-DEOXY-L-THREO-5-HEXOSULOSE-URONATE KETOL-ISOMERASE"/>
    <property type="match status" value="1"/>
</dbReference>
<protein>
    <recommendedName>
        <fullName evidence="3">5-dehydro-4-deoxy-D-glucuronate isomerase</fullName>
        <ecNumber evidence="3">5.3.1.17</ecNumber>
    </recommendedName>
</protein>
<dbReference type="GO" id="GO:0045490">
    <property type="term" value="P:pectin catabolic process"/>
    <property type="evidence" value="ECO:0007669"/>
    <property type="project" value="InterPro"/>
</dbReference>
<gene>
    <name evidence="5" type="ORF">MNBD_IGNAVI01-318</name>
</gene>
<evidence type="ECO:0000256" key="3">
    <source>
        <dbReference type="ARBA" id="ARBA00012547"/>
    </source>
</evidence>
<dbReference type="GO" id="GO:0042840">
    <property type="term" value="P:D-glucuronate catabolic process"/>
    <property type="evidence" value="ECO:0007669"/>
    <property type="project" value="TreeGrafter"/>
</dbReference>
<comment type="catalytic activity">
    <reaction evidence="1">
        <text>5-dehydro-4-deoxy-D-glucuronate = 3-deoxy-D-glycero-2,5-hexodiulosonate</text>
        <dbReference type="Rhea" id="RHEA:23896"/>
        <dbReference type="ChEBI" id="CHEBI:17117"/>
        <dbReference type="ChEBI" id="CHEBI:29071"/>
        <dbReference type="EC" id="5.3.1.17"/>
    </reaction>
</comment>
<evidence type="ECO:0000313" key="5">
    <source>
        <dbReference type="EMBL" id="VAX28696.1"/>
    </source>
</evidence>
<accession>A0A3B1CE00</accession>
<evidence type="ECO:0000256" key="1">
    <source>
        <dbReference type="ARBA" id="ARBA00000552"/>
    </source>
</evidence>
<dbReference type="GO" id="GO:0019698">
    <property type="term" value="P:D-galacturonate catabolic process"/>
    <property type="evidence" value="ECO:0007669"/>
    <property type="project" value="TreeGrafter"/>
</dbReference>
<evidence type="ECO:0000256" key="2">
    <source>
        <dbReference type="ARBA" id="ARBA00008086"/>
    </source>
</evidence>
<dbReference type="InterPro" id="IPR007045">
    <property type="entry name" value="KduI"/>
</dbReference>
<dbReference type="InterPro" id="IPR014710">
    <property type="entry name" value="RmlC-like_jellyroll"/>
</dbReference>
<keyword evidence="4" id="KW-0862">Zinc</keyword>
<dbReference type="GO" id="GO:0008697">
    <property type="term" value="F:4-deoxy-L-threo-5-hexosulose-uronate ketol-isomerase activity"/>
    <property type="evidence" value="ECO:0007669"/>
    <property type="project" value="UniProtKB-EC"/>
</dbReference>
<dbReference type="AlphaFoldDB" id="A0A3B1CE00"/>
<proteinExistence type="inferred from homology"/>
<comment type="similarity">
    <text evidence="2">Belongs to the KduI family.</text>
</comment>
<dbReference type="PANTHER" id="PTHR38461">
    <property type="entry name" value="4-DEOXY-L-THREO-5-HEXOSULOSE-URONATE KETOL-ISOMERASE"/>
    <property type="match status" value="1"/>
</dbReference>